<feature type="region of interest" description="Disordered" evidence="7">
    <location>
        <begin position="619"/>
        <end position="649"/>
    </location>
</feature>
<dbReference type="RefSeq" id="XP_031022999.1">
    <property type="nucleotide sequence ID" value="XM_031171028.1"/>
</dbReference>
<feature type="region of interest" description="Disordered" evidence="7">
    <location>
        <begin position="500"/>
        <end position="571"/>
    </location>
</feature>
<dbReference type="InterPro" id="IPR007941">
    <property type="entry name" value="DUF726"/>
</dbReference>
<keyword evidence="6" id="KW-0175">Coiled coil</keyword>
<keyword evidence="10" id="KW-1185">Reference proteome</keyword>
<evidence type="ECO:0000256" key="2">
    <source>
        <dbReference type="ARBA" id="ARBA00009824"/>
    </source>
</evidence>
<dbReference type="PANTHER" id="PTHR17920:SF3">
    <property type="entry name" value="TRANSMEMBRANE AND COILED-COIL DOMAIN-CONTAINING PROTEIN 4"/>
    <property type="match status" value="1"/>
</dbReference>
<feature type="region of interest" description="Disordered" evidence="7">
    <location>
        <begin position="291"/>
        <end position="315"/>
    </location>
</feature>
<feature type="region of interest" description="Disordered" evidence="7">
    <location>
        <begin position="1388"/>
        <end position="1424"/>
    </location>
</feature>
<evidence type="ECO:0000256" key="4">
    <source>
        <dbReference type="ARBA" id="ARBA00022989"/>
    </source>
</evidence>
<proteinExistence type="inferred from homology"/>
<comment type="similarity">
    <text evidence="2">Belongs to the TMCO4 family.</text>
</comment>
<dbReference type="EMBL" id="QEAO01000042">
    <property type="protein sequence ID" value="TPX31605.1"/>
    <property type="molecule type" value="Genomic_DNA"/>
</dbReference>
<evidence type="ECO:0008006" key="11">
    <source>
        <dbReference type="Google" id="ProtNLM"/>
    </source>
</evidence>
<evidence type="ECO:0000256" key="1">
    <source>
        <dbReference type="ARBA" id="ARBA00004141"/>
    </source>
</evidence>
<keyword evidence="4 8" id="KW-1133">Transmembrane helix</keyword>
<feature type="compositionally biased region" description="Polar residues" evidence="7">
    <location>
        <begin position="548"/>
        <end position="571"/>
    </location>
</feature>
<feature type="compositionally biased region" description="Basic and acidic residues" evidence="7">
    <location>
        <begin position="1"/>
        <end position="17"/>
    </location>
</feature>
<feature type="region of interest" description="Disordered" evidence="7">
    <location>
        <begin position="51"/>
        <end position="102"/>
    </location>
</feature>
<evidence type="ECO:0000256" key="6">
    <source>
        <dbReference type="SAM" id="Coils"/>
    </source>
</evidence>
<evidence type="ECO:0000313" key="10">
    <source>
        <dbReference type="Proteomes" id="UP000319731"/>
    </source>
</evidence>
<feature type="compositionally biased region" description="Basic residues" evidence="7">
    <location>
        <begin position="501"/>
        <end position="513"/>
    </location>
</feature>
<feature type="compositionally biased region" description="Polar residues" evidence="7">
    <location>
        <begin position="633"/>
        <end position="643"/>
    </location>
</feature>
<organism evidence="9 10">
    <name type="scientific">Synchytrium microbalum</name>
    <dbReference type="NCBI Taxonomy" id="1806994"/>
    <lineage>
        <taxon>Eukaryota</taxon>
        <taxon>Fungi</taxon>
        <taxon>Fungi incertae sedis</taxon>
        <taxon>Chytridiomycota</taxon>
        <taxon>Chytridiomycota incertae sedis</taxon>
        <taxon>Chytridiomycetes</taxon>
        <taxon>Synchytriales</taxon>
        <taxon>Synchytriaceae</taxon>
        <taxon>Synchytrium</taxon>
    </lineage>
</organism>
<comment type="caution">
    <text evidence="9">The sequence shown here is derived from an EMBL/GenBank/DDBJ whole genome shotgun (WGS) entry which is preliminary data.</text>
</comment>
<feature type="compositionally biased region" description="Acidic residues" evidence="7">
    <location>
        <begin position="530"/>
        <end position="541"/>
    </location>
</feature>
<evidence type="ECO:0000256" key="3">
    <source>
        <dbReference type="ARBA" id="ARBA00022692"/>
    </source>
</evidence>
<dbReference type="OrthoDB" id="277931at2759"/>
<keyword evidence="3 8" id="KW-0812">Transmembrane</keyword>
<comment type="subcellular location">
    <subcellularLocation>
        <location evidence="1">Membrane</location>
        <topology evidence="1">Multi-pass membrane protein</topology>
    </subcellularLocation>
</comment>
<feature type="region of interest" description="Disordered" evidence="7">
    <location>
        <begin position="1170"/>
        <end position="1213"/>
    </location>
</feature>
<feature type="region of interest" description="Disordered" evidence="7">
    <location>
        <begin position="1109"/>
        <end position="1152"/>
    </location>
</feature>
<protein>
    <recommendedName>
        <fullName evidence="11">DUF726-domain-containing protein</fullName>
    </recommendedName>
</protein>
<feature type="region of interest" description="Disordered" evidence="7">
    <location>
        <begin position="1"/>
        <end position="28"/>
    </location>
</feature>
<dbReference type="GeneID" id="42006325"/>
<dbReference type="Pfam" id="PF05277">
    <property type="entry name" value="DUF726"/>
    <property type="match status" value="2"/>
</dbReference>
<evidence type="ECO:0000256" key="5">
    <source>
        <dbReference type="ARBA" id="ARBA00023136"/>
    </source>
</evidence>
<dbReference type="GO" id="GO:0016020">
    <property type="term" value="C:membrane"/>
    <property type="evidence" value="ECO:0007669"/>
    <property type="project" value="UniProtKB-SubCell"/>
</dbReference>
<evidence type="ECO:0000256" key="8">
    <source>
        <dbReference type="SAM" id="Phobius"/>
    </source>
</evidence>
<evidence type="ECO:0000256" key="7">
    <source>
        <dbReference type="SAM" id="MobiDB-lite"/>
    </source>
</evidence>
<dbReference type="PANTHER" id="PTHR17920">
    <property type="entry name" value="TRANSMEMBRANE AND COILED-COIL DOMAIN-CONTAINING PROTEIN 4 TMCO4"/>
    <property type="match status" value="1"/>
</dbReference>
<gene>
    <name evidence="9" type="ORF">SmJEL517_g05100</name>
</gene>
<dbReference type="InterPro" id="IPR029058">
    <property type="entry name" value="AB_hydrolase_fold"/>
</dbReference>
<feature type="transmembrane region" description="Helical" evidence="8">
    <location>
        <begin position="402"/>
        <end position="427"/>
    </location>
</feature>
<accession>A0A507C246</accession>
<feature type="region of interest" description="Disordered" evidence="7">
    <location>
        <begin position="147"/>
        <end position="176"/>
    </location>
</feature>
<feature type="transmembrane region" description="Helical" evidence="8">
    <location>
        <begin position="439"/>
        <end position="460"/>
    </location>
</feature>
<dbReference type="CDD" id="cd22249">
    <property type="entry name" value="UDM1_RNF168_RNF169-like"/>
    <property type="match status" value="1"/>
</dbReference>
<name>A0A507C246_9FUNG</name>
<feature type="coiled-coil region" evidence="6">
    <location>
        <begin position="953"/>
        <end position="1059"/>
    </location>
</feature>
<keyword evidence="5 8" id="KW-0472">Membrane</keyword>
<dbReference type="SUPFAM" id="SSF53474">
    <property type="entry name" value="alpha/beta-Hydrolases"/>
    <property type="match status" value="1"/>
</dbReference>
<dbReference type="Proteomes" id="UP000319731">
    <property type="component" value="Unassembled WGS sequence"/>
</dbReference>
<reference evidence="9 10" key="1">
    <citation type="journal article" date="2019" name="Sci. Rep.">
        <title>Comparative genomics of chytrid fungi reveal insights into the obligate biotrophic and pathogenic lifestyle of Synchytrium endobioticum.</title>
        <authorList>
            <person name="van de Vossenberg B.T.L.H."/>
            <person name="Warris S."/>
            <person name="Nguyen H.D.T."/>
            <person name="van Gent-Pelzer M.P.E."/>
            <person name="Joly D.L."/>
            <person name="van de Geest H.C."/>
            <person name="Bonants P.J.M."/>
            <person name="Smith D.S."/>
            <person name="Levesque C.A."/>
            <person name="van der Lee T.A.J."/>
        </authorList>
    </citation>
    <scope>NUCLEOTIDE SEQUENCE [LARGE SCALE GENOMIC DNA]</scope>
    <source>
        <strain evidence="9 10">JEL517</strain>
    </source>
</reference>
<feature type="compositionally biased region" description="Acidic residues" evidence="7">
    <location>
        <begin position="93"/>
        <end position="102"/>
    </location>
</feature>
<feature type="compositionally biased region" description="Polar residues" evidence="7">
    <location>
        <begin position="1114"/>
        <end position="1152"/>
    </location>
</feature>
<evidence type="ECO:0000313" key="9">
    <source>
        <dbReference type="EMBL" id="TPX31605.1"/>
    </source>
</evidence>
<sequence>MSSKEGRPDEELQRPMKELFASLGQTRENVPVISTSDVDFSSEVNDLWGKAEPALDFSDDFPPSPWDEVDSKLEQQQSVQDTLAVDRASTSAAEDEDEDEQFEDAYGDSIIQDIQDTDATNVPASAQSQQVSGICLVETPTVTSTTTTLSNSTTLVSSSQDATPSRSESVSNSESAASSSQISIQLPLSKSQKISSIQNFMREDQKVAYVCLCLLSLTELRKSKLMAFRKAGREAYDKWQSEFMERLFLYLDVPEKERTMYEQLAEHGLQAVDVSKPLIDDAQATAESMALKEQQKQTDEQSALDRQLPLPDPQPTIDKPADVRYTILSHLFILSISDGIYDARARSLLKTVANHLQVTLLDLVKLETSFATQLRIYEDTSHVKESKETVDDRNKKEARSRWLAAGIATVAGGALIGLTAGLAAPLITASLAGTGVSAFMASTSGLAFITSSGVLAGGGMSGWKMLKRTRGISQFEFISIEDGVRQYIIEREDRRAARAVARSKRVKQKRKSIRPSSDRKAQPSNVEVVFDADEAVDEEEEKSSSSKMTGSNRRYSNVTTSTRRYSNAQSSSSRIITLPDIVASPIIEAPLIELEEPIPDNTFVAPDDDELHDIPLATVSTHRSSMDSDNDSYETASQSSSKPAPSEKGTFVASVSKTLSSLQRQASSTSISGEALLSIEDKEGDMLFRAPTREDRVKQANVLISVVGYIAYGSEDHVLPYSVLEPSHYGDHYALIWETKILQELGASLTLLASEVASFLISQGLQFTILPGLMMALTGPLWVMKLTYLLDNPWGMAMSKASKAGKVLADTLILQVQENRPVTLIGFSLGAHLIYSCLTELASRGVYGVVEDVYILGAPILANNSEWEHVASVVAGKIVNGYLTKDMVLGVLYRALAVYKDVAGLSPIQGVAGIENFCLDDVIDGHLAYRSNLPKILKHIGFNITRETFDDEDEEDKREKEMHLAEIEALKQEQLRAREADLQKREELKQLKKEQAEQKRKEKAEIALILKKQRAFQAEEAKIDKEEARKVREAEAKKLAEAKASAKIAEEAARVAEEARIAAKLKSIVSADGVVSPQLAVLDVEPVEPPQALTTPVIKPRFSVLNMIGKPGSDASTTSGGIKSEVNPQTDIATVESPTIDSSVIPSQSDSIQTVKPRFSILNMASFIRRPTGSRSSSAEEAESPGRNQSLATPPPSPPNTSTSIDTSSSDRNEAVNSIATITPPLRAVTMHEMPDTSRPVTQTAFNESASVNVGDDLKDVVSDADDAISKALADPTISGSIESVEKTNTSTSNKQDISLKLGNLMARWSDAKPNNSLIIDLNEPKTIPAATVPMVQIDTASLTQHIPRIGEHSASSSHLDLTDVEELLHVASPAMVKPPSIFMPSSPRMEDAASPTIEVQEEDDGSASVLYSIPLDEDLNPWN</sequence>